<accession>A0A512M7P9</accession>
<keyword evidence="4 9" id="KW-0547">Nucleotide-binding</keyword>
<evidence type="ECO:0000256" key="1">
    <source>
        <dbReference type="ARBA" id="ARBA00004141"/>
    </source>
</evidence>
<keyword evidence="8 10" id="KW-0472">Membrane</keyword>
<organism evidence="12 13">
    <name type="scientific">Brevifollis gellanilyticus</name>
    <dbReference type="NCBI Taxonomy" id="748831"/>
    <lineage>
        <taxon>Bacteria</taxon>
        <taxon>Pseudomonadati</taxon>
        <taxon>Verrucomicrobiota</taxon>
        <taxon>Verrucomicrobiia</taxon>
        <taxon>Verrucomicrobiales</taxon>
        <taxon>Verrucomicrobiaceae</taxon>
    </lineage>
</organism>
<dbReference type="CDD" id="cd14014">
    <property type="entry name" value="STKc_PknB_like"/>
    <property type="match status" value="1"/>
</dbReference>
<dbReference type="PROSITE" id="PS50011">
    <property type="entry name" value="PROTEIN_KINASE_DOM"/>
    <property type="match status" value="1"/>
</dbReference>
<dbReference type="AlphaFoldDB" id="A0A512M7P9"/>
<dbReference type="Pfam" id="PF00069">
    <property type="entry name" value="Pkinase"/>
    <property type="match status" value="1"/>
</dbReference>
<protein>
    <submittedName>
        <fullName evidence="12">Serine/threonine protein kinase</fullName>
    </submittedName>
</protein>
<name>A0A512M7P9_9BACT</name>
<dbReference type="SUPFAM" id="SSF56112">
    <property type="entry name" value="Protein kinase-like (PK-like)"/>
    <property type="match status" value="1"/>
</dbReference>
<feature type="transmembrane region" description="Helical" evidence="10">
    <location>
        <begin position="373"/>
        <end position="391"/>
    </location>
</feature>
<evidence type="ECO:0000313" key="12">
    <source>
        <dbReference type="EMBL" id="GEP42768.1"/>
    </source>
</evidence>
<dbReference type="Gene3D" id="1.10.510.10">
    <property type="entry name" value="Transferase(Phosphotransferase) domain 1"/>
    <property type="match status" value="1"/>
</dbReference>
<feature type="transmembrane region" description="Helical" evidence="10">
    <location>
        <begin position="418"/>
        <end position="438"/>
    </location>
</feature>
<dbReference type="GO" id="GO:0005524">
    <property type="term" value="F:ATP binding"/>
    <property type="evidence" value="ECO:0007669"/>
    <property type="project" value="UniProtKB-UniRule"/>
</dbReference>
<evidence type="ECO:0000256" key="6">
    <source>
        <dbReference type="ARBA" id="ARBA00022840"/>
    </source>
</evidence>
<evidence type="ECO:0000256" key="9">
    <source>
        <dbReference type="PROSITE-ProRule" id="PRU10141"/>
    </source>
</evidence>
<dbReference type="GO" id="GO:0016020">
    <property type="term" value="C:membrane"/>
    <property type="evidence" value="ECO:0007669"/>
    <property type="project" value="UniProtKB-SubCell"/>
</dbReference>
<dbReference type="EMBL" id="BKAG01000012">
    <property type="protein sequence ID" value="GEP42768.1"/>
    <property type="molecule type" value="Genomic_DNA"/>
</dbReference>
<evidence type="ECO:0000256" key="7">
    <source>
        <dbReference type="ARBA" id="ARBA00022989"/>
    </source>
</evidence>
<feature type="transmembrane region" description="Helical" evidence="10">
    <location>
        <begin position="884"/>
        <end position="909"/>
    </location>
</feature>
<feature type="transmembrane region" description="Helical" evidence="10">
    <location>
        <begin position="958"/>
        <end position="974"/>
    </location>
</feature>
<feature type="transmembrane region" description="Helical" evidence="10">
    <location>
        <begin position="727"/>
        <end position="751"/>
    </location>
</feature>
<keyword evidence="7 10" id="KW-1133">Transmembrane helix</keyword>
<dbReference type="GO" id="GO:0004674">
    <property type="term" value="F:protein serine/threonine kinase activity"/>
    <property type="evidence" value="ECO:0007669"/>
    <property type="project" value="UniProtKB-KW"/>
</dbReference>
<keyword evidence="5 12" id="KW-0418">Kinase</keyword>
<feature type="binding site" evidence="9">
    <location>
        <position position="88"/>
    </location>
    <ligand>
        <name>ATP</name>
        <dbReference type="ChEBI" id="CHEBI:30616"/>
    </ligand>
</feature>
<dbReference type="InterPro" id="IPR017441">
    <property type="entry name" value="Protein_kinase_ATP_BS"/>
</dbReference>
<comment type="caution">
    <text evidence="12">The sequence shown here is derived from an EMBL/GenBank/DDBJ whole genome shotgun (WGS) entry which is preliminary data.</text>
</comment>
<evidence type="ECO:0000256" key="3">
    <source>
        <dbReference type="ARBA" id="ARBA00022692"/>
    </source>
</evidence>
<keyword evidence="12" id="KW-0723">Serine/threonine-protein kinase</keyword>
<evidence type="ECO:0000313" key="13">
    <source>
        <dbReference type="Proteomes" id="UP000321577"/>
    </source>
</evidence>
<gene>
    <name evidence="12" type="primary">pknB</name>
    <name evidence="12" type="ORF">BGE01nite_20590</name>
</gene>
<evidence type="ECO:0000256" key="8">
    <source>
        <dbReference type="ARBA" id="ARBA00023136"/>
    </source>
</evidence>
<feature type="transmembrane region" description="Helical" evidence="10">
    <location>
        <begin position="921"/>
        <end position="946"/>
    </location>
</feature>
<keyword evidence="3 10" id="KW-0812">Transmembrane</keyword>
<evidence type="ECO:0000259" key="11">
    <source>
        <dbReference type="PROSITE" id="PS50011"/>
    </source>
</evidence>
<keyword evidence="6 9" id="KW-0067">ATP-binding</keyword>
<evidence type="ECO:0000256" key="2">
    <source>
        <dbReference type="ARBA" id="ARBA00022679"/>
    </source>
</evidence>
<feature type="domain" description="Protein kinase" evidence="11">
    <location>
        <begin position="59"/>
        <end position="323"/>
    </location>
</feature>
<evidence type="ECO:0000256" key="10">
    <source>
        <dbReference type="SAM" id="Phobius"/>
    </source>
</evidence>
<dbReference type="PANTHER" id="PTHR43289">
    <property type="entry name" value="MITOGEN-ACTIVATED PROTEIN KINASE KINASE KINASE 20-RELATED"/>
    <property type="match status" value="1"/>
</dbReference>
<dbReference type="PANTHER" id="PTHR43289:SF34">
    <property type="entry name" value="SERINE_THREONINE-PROTEIN KINASE YBDM-RELATED"/>
    <property type="match status" value="1"/>
</dbReference>
<evidence type="ECO:0000256" key="5">
    <source>
        <dbReference type="ARBA" id="ARBA00022777"/>
    </source>
</evidence>
<dbReference type="InterPro" id="IPR008271">
    <property type="entry name" value="Ser/Thr_kinase_AS"/>
</dbReference>
<dbReference type="InterPro" id="IPR011009">
    <property type="entry name" value="Kinase-like_dom_sf"/>
</dbReference>
<keyword evidence="13" id="KW-1185">Reference proteome</keyword>
<dbReference type="PROSITE" id="PS00107">
    <property type="entry name" value="PROTEIN_KINASE_ATP"/>
    <property type="match status" value="1"/>
</dbReference>
<evidence type="ECO:0000256" key="4">
    <source>
        <dbReference type="ARBA" id="ARBA00022741"/>
    </source>
</evidence>
<dbReference type="InterPro" id="IPR010432">
    <property type="entry name" value="RDD"/>
</dbReference>
<sequence>MNPNHILTMNSSNCPECGATIKPGATLCPACLLSAGTATLPVQPVSAGITTLPCVFGGYRLLKKLGTGGMGIVYEAEELAGGRRLALKVLNQSLDNEEQRQRFLREGRLAATIDHPHSVYVFGTEEIEGVPVIAMELAEGGTLRDEFKRRGPLPVRDAVDAILGVLDGLEAAHAKGILHRDMKPSNCFVTSDGKTIVGDYGLSISQNQPAGDGSHLTRSGMIMGTPAFSPPEQLRGQPLDQRADIYSTAGTLYYLLTGKAPVEATSPVETVAAVLEGRITPLAKLRLDVPADLAAVVMRCLSADAAKRPASHAEMRQALMPFSSITPEPAPLRLRLFAGILDGVLIVLLTYLADKILSLPGSEASADTGWISLGWYSLISLAVGVLFFAGLESRFGTTPGKALLGLVVRTAAGGRPDFLRAACRASLYLLASLLPGMLFEGLTPEDVYGADEETTAHMIILISWMVGLMIISNGQLLLFIRALRHREKLAWHDKLTGLRVWRRGDAGTRPLAAANILPAPVERANAMWGPFHPGTILTESMRCGFDPVLRRPVLLERSEGDGPSVARRDCQRGGRLRWLQSVTDAAGNLWDVWQAPAGALLSAVLAKETPSWQQLLFWLKDLGAEHDAAEKDGTLPLVLSSSQVWITTSGRAVLLDRAWPGAADDGFRTAEPQAFLHHLTSCSPATSRPLHADAFISGLQGGSIERPSHVCGNLAYLRQRRSTVSQVVRAAVVLAPMLMCLLLMALILVAYPEVQREAWTEAYPDQPALPDVIQLLDQPGTDETLRTSIRQHVAGHYSSLIQDGELSGVPQDFRFARPMRTVLADILKTEPVPSAELLAQADDKVRAGLASLPKAGALAHVWVNDALIRKTVAVISLLGAAMTALFQLLAIIISGSPLLMGLSGIVVVSARERPAGRLRMIWRWLIGWTLLCAPALVMGMCVGLTGHNPIRTLQETCLIWVPAMVILILSALLLPRRSLMDRVAGTWLVAR</sequence>
<keyword evidence="2" id="KW-0808">Transferase</keyword>
<comment type="subcellular location">
    <subcellularLocation>
        <location evidence="1">Membrane</location>
        <topology evidence="1">Multi-pass membrane protein</topology>
    </subcellularLocation>
</comment>
<proteinExistence type="predicted"/>
<reference evidence="12 13" key="1">
    <citation type="submission" date="2019-07" db="EMBL/GenBank/DDBJ databases">
        <title>Whole genome shotgun sequence of Brevifollis gellanilyticus NBRC 108608.</title>
        <authorList>
            <person name="Hosoyama A."/>
            <person name="Uohara A."/>
            <person name="Ohji S."/>
            <person name="Ichikawa N."/>
        </authorList>
    </citation>
    <scope>NUCLEOTIDE SEQUENCE [LARGE SCALE GENOMIC DNA]</scope>
    <source>
        <strain evidence="12 13">NBRC 108608</strain>
    </source>
</reference>
<dbReference type="PROSITE" id="PS00108">
    <property type="entry name" value="PROTEIN_KINASE_ST"/>
    <property type="match status" value="1"/>
</dbReference>
<dbReference type="Pfam" id="PF06271">
    <property type="entry name" value="RDD"/>
    <property type="match status" value="1"/>
</dbReference>
<dbReference type="Proteomes" id="UP000321577">
    <property type="component" value="Unassembled WGS sequence"/>
</dbReference>
<dbReference type="SMART" id="SM00220">
    <property type="entry name" value="S_TKc"/>
    <property type="match status" value="1"/>
</dbReference>
<feature type="transmembrane region" description="Helical" evidence="10">
    <location>
        <begin position="334"/>
        <end position="353"/>
    </location>
</feature>
<feature type="transmembrane region" description="Helical" evidence="10">
    <location>
        <begin position="458"/>
        <end position="480"/>
    </location>
</feature>
<dbReference type="Gene3D" id="3.30.200.20">
    <property type="entry name" value="Phosphorylase Kinase, domain 1"/>
    <property type="match status" value="1"/>
</dbReference>
<dbReference type="InterPro" id="IPR000719">
    <property type="entry name" value="Prot_kinase_dom"/>
</dbReference>